<dbReference type="EMBL" id="MU003522">
    <property type="protein sequence ID" value="KAF2467128.1"/>
    <property type="molecule type" value="Genomic_DNA"/>
</dbReference>
<accession>A0ACB6QJF5</accession>
<reference evidence="1" key="1">
    <citation type="journal article" date="2020" name="Stud. Mycol.">
        <title>101 Dothideomycetes genomes: a test case for predicting lifestyles and emergence of pathogens.</title>
        <authorList>
            <person name="Haridas S."/>
            <person name="Albert R."/>
            <person name="Binder M."/>
            <person name="Bloem J."/>
            <person name="Labutti K."/>
            <person name="Salamov A."/>
            <person name="Andreopoulos B."/>
            <person name="Baker S."/>
            <person name="Barry K."/>
            <person name="Bills G."/>
            <person name="Bluhm B."/>
            <person name="Cannon C."/>
            <person name="Castanera R."/>
            <person name="Culley D."/>
            <person name="Daum C."/>
            <person name="Ezra D."/>
            <person name="Gonzalez J."/>
            <person name="Henrissat B."/>
            <person name="Kuo A."/>
            <person name="Liang C."/>
            <person name="Lipzen A."/>
            <person name="Lutzoni F."/>
            <person name="Magnuson J."/>
            <person name="Mondo S."/>
            <person name="Nolan M."/>
            <person name="Ohm R."/>
            <person name="Pangilinan J."/>
            <person name="Park H.-J."/>
            <person name="Ramirez L."/>
            <person name="Alfaro M."/>
            <person name="Sun H."/>
            <person name="Tritt A."/>
            <person name="Yoshinaga Y."/>
            <person name="Zwiers L.-H."/>
            <person name="Turgeon B."/>
            <person name="Goodwin S."/>
            <person name="Spatafora J."/>
            <person name="Crous P."/>
            <person name="Grigoriev I."/>
        </authorList>
    </citation>
    <scope>NUCLEOTIDE SEQUENCE</scope>
    <source>
        <strain evidence="1">ATCC 200398</strain>
    </source>
</reference>
<organism evidence="1 2">
    <name type="scientific">Lindgomyces ingoldianus</name>
    <dbReference type="NCBI Taxonomy" id="673940"/>
    <lineage>
        <taxon>Eukaryota</taxon>
        <taxon>Fungi</taxon>
        <taxon>Dikarya</taxon>
        <taxon>Ascomycota</taxon>
        <taxon>Pezizomycotina</taxon>
        <taxon>Dothideomycetes</taxon>
        <taxon>Pleosporomycetidae</taxon>
        <taxon>Pleosporales</taxon>
        <taxon>Lindgomycetaceae</taxon>
        <taxon>Lindgomyces</taxon>
    </lineage>
</organism>
<dbReference type="Proteomes" id="UP000799755">
    <property type="component" value="Unassembled WGS sequence"/>
</dbReference>
<protein>
    <submittedName>
        <fullName evidence="1">Uncharacterized protein</fullName>
    </submittedName>
</protein>
<comment type="caution">
    <text evidence="1">The sequence shown here is derived from an EMBL/GenBank/DDBJ whole genome shotgun (WGS) entry which is preliminary data.</text>
</comment>
<sequence length="299" mass="34648">MSTVQSTLQSPSPPSTSTTPGHPHTYNLMENYIPCIHPLCSEHYLLSSLSPTFYTTQKPYGLRHKRGLCPSHAYKDLKAANDACRREWESMRQNAGRKNLSVIASEHEAWICALDVQRSGEAAELEDRQKQRVLGWEDPTSPILSVSVAPLVALKTGGSEKSKPVLEQWDWRYMPRPCTRKGCKRNWYSPFSATLYQWYLQECKFGLTMLETLCPECTRADIEALVENIEKKKAIKEEEWEIWLEKVRKDREVERAFWEQAQSRVVKERGMRFKVVEEKKELELEGKGFEMLKELCVVM</sequence>
<gene>
    <name evidence="1" type="ORF">BDR25DRAFT_317338</name>
</gene>
<keyword evidence="2" id="KW-1185">Reference proteome</keyword>
<evidence type="ECO:0000313" key="1">
    <source>
        <dbReference type="EMBL" id="KAF2467128.1"/>
    </source>
</evidence>
<name>A0ACB6QJF5_9PLEO</name>
<evidence type="ECO:0000313" key="2">
    <source>
        <dbReference type="Proteomes" id="UP000799755"/>
    </source>
</evidence>
<proteinExistence type="predicted"/>